<reference evidence="1" key="2">
    <citation type="submission" date="2025-08" db="UniProtKB">
        <authorList>
            <consortium name="Ensembl"/>
        </authorList>
    </citation>
    <scope>IDENTIFICATION</scope>
</reference>
<dbReference type="Ensembl" id="ENSHHUT00000014788.1">
    <property type="protein sequence ID" value="ENSHHUP00000014306.1"/>
    <property type="gene ID" value="ENSHHUG00000008858.1"/>
</dbReference>
<protein>
    <submittedName>
        <fullName evidence="1">Uncharacterized protein</fullName>
    </submittedName>
</protein>
<reference evidence="1" key="3">
    <citation type="submission" date="2025-09" db="UniProtKB">
        <authorList>
            <consortium name="Ensembl"/>
        </authorList>
    </citation>
    <scope>IDENTIFICATION</scope>
</reference>
<dbReference type="Proteomes" id="UP000314982">
    <property type="component" value="Unassembled WGS sequence"/>
</dbReference>
<dbReference type="Gene3D" id="3.30.930.10">
    <property type="entry name" value="Bira Bifunctional Protein, Domain 2"/>
    <property type="match status" value="1"/>
</dbReference>
<evidence type="ECO:0000313" key="1">
    <source>
        <dbReference type="Ensembl" id="ENSHHUP00000014306.1"/>
    </source>
</evidence>
<evidence type="ECO:0000313" key="2">
    <source>
        <dbReference type="Proteomes" id="UP000314982"/>
    </source>
</evidence>
<reference evidence="2" key="1">
    <citation type="submission" date="2018-06" db="EMBL/GenBank/DDBJ databases">
        <title>Genome assembly of Danube salmon.</title>
        <authorList>
            <person name="Macqueen D.J."/>
            <person name="Gundappa M.K."/>
        </authorList>
    </citation>
    <scope>NUCLEOTIDE SEQUENCE [LARGE SCALE GENOMIC DNA]</scope>
</reference>
<sequence>MTLGNSLFVFTFYRYTHIEAECPFMTYEDLLSRLEDLVCDVVDRVLKSPAASLLYQVNPVRLMFHWQLLVL</sequence>
<keyword evidence="2" id="KW-1185">Reference proteome</keyword>
<dbReference type="InterPro" id="IPR045864">
    <property type="entry name" value="aa-tRNA-synth_II/BPL/LPL"/>
</dbReference>
<proteinExistence type="predicted"/>
<organism evidence="1 2">
    <name type="scientific">Hucho hucho</name>
    <name type="common">huchen</name>
    <dbReference type="NCBI Taxonomy" id="62062"/>
    <lineage>
        <taxon>Eukaryota</taxon>
        <taxon>Metazoa</taxon>
        <taxon>Chordata</taxon>
        <taxon>Craniata</taxon>
        <taxon>Vertebrata</taxon>
        <taxon>Euteleostomi</taxon>
        <taxon>Actinopterygii</taxon>
        <taxon>Neopterygii</taxon>
        <taxon>Teleostei</taxon>
        <taxon>Protacanthopterygii</taxon>
        <taxon>Salmoniformes</taxon>
        <taxon>Salmonidae</taxon>
        <taxon>Salmoninae</taxon>
        <taxon>Hucho</taxon>
    </lineage>
</organism>
<name>A0A4W5KQE9_9TELE</name>
<dbReference type="SUPFAM" id="SSF55681">
    <property type="entry name" value="Class II aaRS and biotin synthetases"/>
    <property type="match status" value="1"/>
</dbReference>
<dbReference type="AlphaFoldDB" id="A0A4W5KQE9"/>
<accession>A0A4W5KQE9</accession>
<dbReference type="GeneTree" id="ENSGT01030000234618"/>